<dbReference type="PANTHER" id="PTHR48079">
    <property type="entry name" value="PROTEIN YEEZ"/>
    <property type="match status" value="1"/>
</dbReference>
<feature type="domain" description="NAD-dependent epimerase/dehydratase" evidence="1">
    <location>
        <begin position="5"/>
        <end position="178"/>
    </location>
</feature>
<comment type="caution">
    <text evidence="2">The sequence shown here is derived from an EMBL/GenBank/DDBJ whole genome shotgun (WGS) entry which is preliminary data.</text>
</comment>
<gene>
    <name evidence="2" type="ORF">EV668_3877</name>
</gene>
<dbReference type="Pfam" id="PF01370">
    <property type="entry name" value="Epimerase"/>
    <property type="match status" value="1"/>
</dbReference>
<dbReference type="Gene3D" id="3.40.50.720">
    <property type="entry name" value="NAD(P)-binding Rossmann-like Domain"/>
    <property type="match status" value="1"/>
</dbReference>
<dbReference type="OrthoDB" id="9787292at2"/>
<evidence type="ECO:0000313" key="2">
    <source>
        <dbReference type="EMBL" id="TDR88012.1"/>
    </source>
</evidence>
<dbReference type="PANTHER" id="PTHR48079:SF6">
    <property type="entry name" value="NAD(P)-BINDING DOMAIN-CONTAINING PROTEIN-RELATED"/>
    <property type="match status" value="1"/>
</dbReference>
<dbReference type="InterPro" id="IPR001509">
    <property type="entry name" value="Epimerase_deHydtase"/>
</dbReference>
<dbReference type="GO" id="GO:0005737">
    <property type="term" value="C:cytoplasm"/>
    <property type="evidence" value="ECO:0007669"/>
    <property type="project" value="TreeGrafter"/>
</dbReference>
<dbReference type="Proteomes" id="UP000295122">
    <property type="component" value="Unassembled WGS sequence"/>
</dbReference>
<dbReference type="InterPro" id="IPR051783">
    <property type="entry name" value="NAD(P)-dependent_oxidoreduct"/>
</dbReference>
<dbReference type="EMBL" id="SNZR01000015">
    <property type="protein sequence ID" value="TDR88012.1"/>
    <property type="molecule type" value="Genomic_DNA"/>
</dbReference>
<dbReference type="GO" id="GO:0004029">
    <property type="term" value="F:aldehyde dehydrogenase (NAD+) activity"/>
    <property type="evidence" value="ECO:0007669"/>
    <property type="project" value="TreeGrafter"/>
</dbReference>
<sequence>MASTVFLAGASGAVGSRLIPFLTAAGYRVHGTTRERTKADRLRALGAEPVIVDVYDAPALREAVATARPDIVVHQLTDLPAGMKTDDMAAALARNSRLREIGTANLVEAARLAGARRLVAQSIAFVYAPGPLPHDEADPIDPGQRGVLSLESQVLDGPIDGVVLRFGRLFGPGTGFDAPNPSSPVHVDAAAHAALLAIAKGSGAYNIAEETGEVSAARARRDLGWKADVRLRD</sequence>
<evidence type="ECO:0000313" key="3">
    <source>
        <dbReference type="Proteomes" id="UP000295122"/>
    </source>
</evidence>
<accession>A0A4R7BSY3</accession>
<dbReference type="RefSeq" id="WP_133773138.1">
    <property type="nucleotide sequence ID" value="NZ_SNZR01000015.1"/>
</dbReference>
<reference evidence="2 3" key="1">
    <citation type="submission" date="2019-03" db="EMBL/GenBank/DDBJ databases">
        <title>Genomic Encyclopedia of Type Strains, Phase IV (KMG-IV): sequencing the most valuable type-strain genomes for metagenomic binning, comparative biology and taxonomic classification.</title>
        <authorList>
            <person name="Goeker M."/>
        </authorList>
    </citation>
    <scope>NUCLEOTIDE SEQUENCE [LARGE SCALE GENOMIC DNA]</scope>
    <source>
        <strain evidence="2 3">DSM 25903</strain>
    </source>
</reference>
<proteinExistence type="predicted"/>
<dbReference type="InterPro" id="IPR036291">
    <property type="entry name" value="NAD(P)-bd_dom_sf"/>
</dbReference>
<evidence type="ECO:0000259" key="1">
    <source>
        <dbReference type="Pfam" id="PF01370"/>
    </source>
</evidence>
<name>A0A4R7BSY3_9HYPH</name>
<protein>
    <submittedName>
        <fullName evidence="2">Nucleoside-diphosphate-sugar epimerase</fullName>
    </submittedName>
</protein>
<organism evidence="2 3">
    <name type="scientific">Enterovirga rhinocerotis</name>
    <dbReference type="NCBI Taxonomy" id="1339210"/>
    <lineage>
        <taxon>Bacteria</taxon>
        <taxon>Pseudomonadati</taxon>
        <taxon>Pseudomonadota</taxon>
        <taxon>Alphaproteobacteria</taxon>
        <taxon>Hyphomicrobiales</taxon>
        <taxon>Methylobacteriaceae</taxon>
        <taxon>Enterovirga</taxon>
    </lineage>
</organism>
<dbReference type="SUPFAM" id="SSF51735">
    <property type="entry name" value="NAD(P)-binding Rossmann-fold domains"/>
    <property type="match status" value="1"/>
</dbReference>
<dbReference type="AlphaFoldDB" id="A0A4R7BSY3"/>
<keyword evidence="3" id="KW-1185">Reference proteome</keyword>